<gene>
    <name evidence="10" type="ORF">ADEAN_000367600</name>
</gene>
<evidence type="ECO:0000256" key="5">
    <source>
        <dbReference type="ARBA" id="ARBA00022989"/>
    </source>
</evidence>
<proteinExistence type="predicted"/>
<evidence type="ECO:0000256" key="2">
    <source>
        <dbReference type="ARBA" id="ARBA00022692"/>
    </source>
</evidence>
<keyword evidence="4" id="KW-0067">ATP-binding</keyword>
<keyword evidence="6 7" id="KW-0472">Membrane</keyword>
<feature type="transmembrane region" description="Helical" evidence="7">
    <location>
        <begin position="30"/>
        <end position="47"/>
    </location>
</feature>
<feature type="transmembrane region" description="Helical" evidence="7">
    <location>
        <begin position="53"/>
        <end position="69"/>
    </location>
</feature>
<comment type="subcellular location">
    <subcellularLocation>
        <location evidence="1">Membrane</location>
        <topology evidence="1">Multi-pass membrane protein</topology>
    </subcellularLocation>
</comment>
<keyword evidence="11" id="KW-1185">Reference proteome</keyword>
<evidence type="ECO:0000256" key="3">
    <source>
        <dbReference type="ARBA" id="ARBA00022741"/>
    </source>
</evidence>
<sequence>MMLDGSVITGIVTSNAKLCGNSVARFLTDVLYLCLSVIGLAGMLIFLSCRLTLIIGVLIVSVQLFYLFAGKSNRKKGTEVNHAETTAHSYLTNAIRRSETISIFNCAPFVVDRLESTFADLQRLSSSLNFSIHGYAALSSGSTNLIFVIVLVLANYYHRQGSLELTDIAMYFMLFQSFVRTLSYLAEEANSFRSMINGTAVLYQLMNWYQEVRVPAEGDDKRVCFIPEEDTTTPVELKAVAFAYPEIPSFLETQFQSLSTVGGEELKTKKGITDISFSVPQHSITVLFGQSGCGKSTSLRILGGILQPSGGTVNTRKNAILLEQQHAIFFGSVAENIMLKDLSLCADEHTERVQKACAKGGCDVFIKNPFREMISNTDKPPFSGGQLQRICLARLFANCDDCSLILFDEPTTGLDATRVKSLLETISLLRDTYKKTVVIASHDERVLNFADHVVTFK</sequence>
<feature type="transmembrane region" description="Helical" evidence="7">
    <location>
        <begin position="132"/>
        <end position="156"/>
    </location>
</feature>
<evidence type="ECO:0000259" key="8">
    <source>
        <dbReference type="PROSITE" id="PS50893"/>
    </source>
</evidence>
<dbReference type="SUPFAM" id="SSF52540">
    <property type="entry name" value="P-loop containing nucleoside triphosphate hydrolases"/>
    <property type="match status" value="1"/>
</dbReference>
<dbReference type="PROSITE" id="PS50893">
    <property type="entry name" value="ABC_TRANSPORTER_2"/>
    <property type="match status" value="1"/>
</dbReference>
<dbReference type="SMART" id="SM00382">
    <property type="entry name" value="AAA"/>
    <property type="match status" value="1"/>
</dbReference>
<dbReference type="Gene3D" id="3.40.50.300">
    <property type="entry name" value="P-loop containing nucleotide triphosphate hydrolases"/>
    <property type="match status" value="1"/>
</dbReference>
<dbReference type="InterPro" id="IPR003439">
    <property type="entry name" value="ABC_transporter-like_ATP-bd"/>
</dbReference>
<dbReference type="PANTHER" id="PTHR24221:SF503">
    <property type="entry name" value="MITOCHONDRIAL POTASSIUM CHANNEL ATP-BINDING SUBUNIT"/>
    <property type="match status" value="1"/>
</dbReference>
<feature type="domain" description="ABC transmembrane type-1" evidence="9">
    <location>
        <begin position="8"/>
        <end position="194"/>
    </location>
</feature>
<accession>A0A7G2C9T0</accession>
<dbReference type="Gene3D" id="1.20.1560.10">
    <property type="entry name" value="ABC transporter type 1, transmembrane domain"/>
    <property type="match status" value="1"/>
</dbReference>
<dbReference type="InterPro" id="IPR036640">
    <property type="entry name" value="ABC1_TM_sf"/>
</dbReference>
<keyword evidence="3" id="KW-0547">Nucleotide-binding</keyword>
<dbReference type="InterPro" id="IPR039421">
    <property type="entry name" value="Type_1_exporter"/>
</dbReference>
<evidence type="ECO:0000313" key="10">
    <source>
        <dbReference type="EMBL" id="CAD2216215.1"/>
    </source>
</evidence>
<dbReference type="SUPFAM" id="SSF90123">
    <property type="entry name" value="ABC transporter transmembrane region"/>
    <property type="match status" value="1"/>
</dbReference>
<dbReference type="InterPro" id="IPR011527">
    <property type="entry name" value="ABC1_TM_dom"/>
</dbReference>
<evidence type="ECO:0000256" key="7">
    <source>
        <dbReference type="SAM" id="Phobius"/>
    </source>
</evidence>
<dbReference type="GO" id="GO:0016020">
    <property type="term" value="C:membrane"/>
    <property type="evidence" value="ECO:0007669"/>
    <property type="project" value="UniProtKB-SubCell"/>
</dbReference>
<dbReference type="Proteomes" id="UP000515908">
    <property type="component" value="Chromosome 06"/>
</dbReference>
<dbReference type="EMBL" id="LR877150">
    <property type="protein sequence ID" value="CAD2216215.1"/>
    <property type="molecule type" value="Genomic_DNA"/>
</dbReference>
<organism evidence="10 11">
    <name type="scientific">Angomonas deanei</name>
    <dbReference type="NCBI Taxonomy" id="59799"/>
    <lineage>
        <taxon>Eukaryota</taxon>
        <taxon>Discoba</taxon>
        <taxon>Euglenozoa</taxon>
        <taxon>Kinetoplastea</taxon>
        <taxon>Metakinetoplastina</taxon>
        <taxon>Trypanosomatida</taxon>
        <taxon>Trypanosomatidae</taxon>
        <taxon>Strigomonadinae</taxon>
        <taxon>Angomonas</taxon>
    </lineage>
</organism>
<dbReference type="Pfam" id="PF00005">
    <property type="entry name" value="ABC_tran"/>
    <property type="match status" value="1"/>
</dbReference>
<dbReference type="GO" id="GO:0140359">
    <property type="term" value="F:ABC-type transporter activity"/>
    <property type="evidence" value="ECO:0007669"/>
    <property type="project" value="InterPro"/>
</dbReference>
<keyword evidence="2 7" id="KW-0812">Transmembrane</keyword>
<evidence type="ECO:0000256" key="4">
    <source>
        <dbReference type="ARBA" id="ARBA00022840"/>
    </source>
</evidence>
<evidence type="ECO:0000256" key="6">
    <source>
        <dbReference type="ARBA" id="ARBA00023136"/>
    </source>
</evidence>
<name>A0A7G2C9T0_9TRYP</name>
<protein>
    <submittedName>
        <fullName evidence="10">ABC transporter transmembrane region/ABC transporter, putative</fullName>
    </submittedName>
</protein>
<dbReference type="AlphaFoldDB" id="A0A7G2C9T0"/>
<feature type="domain" description="ABC transporter" evidence="8">
    <location>
        <begin position="253"/>
        <end position="457"/>
    </location>
</feature>
<keyword evidence="5 7" id="KW-1133">Transmembrane helix</keyword>
<evidence type="ECO:0000259" key="9">
    <source>
        <dbReference type="PROSITE" id="PS50929"/>
    </source>
</evidence>
<dbReference type="GO" id="GO:0005524">
    <property type="term" value="F:ATP binding"/>
    <property type="evidence" value="ECO:0007669"/>
    <property type="project" value="UniProtKB-KW"/>
</dbReference>
<evidence type="ECO:0000313" key="11">
    <source>
        <dbReference type="Proteomes" id="UP000515908"/>
    </source>
</evidence>
<dbReference type="InterPro" id="IPR003593">
    <property type="entry name" value="AAA+_ATPase"/>
</dbReference>
<reference evidence="10 11" key="1">
    <citation type="submission" date="2020-08" db="EMBL/GenBank/DDBJ databases">
        <authorList>
            <person name="Newling K."/>
            <person name="Davey J."/>
            <person name="Forrester S."/>
        </authorList>
    </citation>
    <scope>NUCLEOTIDE SEQUENCE [LARGE SCALE GENOMIC DNA]</scope>
    <source>
        <strain evidence="11">Crithidia deanei Carvalho (ATCC PRA-265)</strain>
    </source>
</reference>
<dbReference type="PROSITE" id="PS00211">
    <property type="entry name" value="ABC_TRANSPORTER_1"/>
    <property type="match status" value="1"/>
</dbReference>
<dbReference type="VEuPathDB" id="TriTrypDB:ADEAN_000367600"/>
<dbReference type="InterPro" id="IPR017871">
    <property type="entry name" value="ABC_transporter-like_CS"/>
</dbReference>
<dbReference type="PANTHER" id="PTHR24221">
    <property type="entry name" value="ATP-BINDING CASSETTE SUB-FAMILY B"/>
    <property type="match status" value="1"/>
</dbReference>
<dbReference type="GO" id="GO:0016887">
    <property type="term" value="F:ATP hydrolysis activity"/>
    <property type="evidence" value="ECO:0007669"/>
    <property type="project" value="InterPro"/>
</dbReference>
<dbReference type="InterPro" id="IPR027417">
    <property type="entry name" value="P-loop_NTPase"/>
</dbReference>
<dbReference type="PROSITE" id="PS50929">
    <property type="entry name" value="ABC_TM1F"/>
    <property type="match status" value="1"/>
</dbReference>
<dbReference type="Pfam" id="PF00664">
    <property type="entry name" value="ABC_membrane"/>
    <property type="match status" value="1"/>
</dbReference>
<evidence type="ECO:0000256" key="1">
    <source>
        <dbReference type="ARBA" id="ARBA00004141"/>
    </source>
</evidence>